<keyword evidence="1" id="KW-0677">Repeat</keyword>
<dbReference type="SMART" id="SM00028">
    <property type="entry name" value="TPR"/>
    <property type="match status" value="4"/>
</dbReference>
<proteinExistence type="predicted"/>
<dbReference type="SUPFAM" id="SSF48452">
    <property type="entry name" value="TPR-like"/>
    <property type="match status" value="1"/>
</dbReference>
<dbReference type="Gene3D" id="1.25.40.10">
    <property type="entry name" value="Tetratricopeptide repeat domain"/>
    <property type="match status" value="2"/>
</dbReference>
<dbReference type="InterPro" id="IPR050498">
    <property type="entry name" value="Ycf3"/>
</dbReference>
<dbReference type="OrthoDB" id="9769030at2"/>
<name>A0A4Q9DPX0_9BACL</name>
<evidence type="ECO:0000313" key="4">
    <source>
        <dbReference type="EMBL" id="TBL78456.1"/>
    </source>
</evidence>
<evidence type="ECO:0000256" key="1">
    <source>
        <dbReference type="ARBA" id="ARBA00022737"/>
    </source>
</evidence>
<evidence type="ECO:0000313" key="5">
    <source>
        <dbReference type="Proteomes" id="UP000293142"/>
    </source>
</evidence>
<dbReference type="InterPro" id="IPR019734">
    <property type="entry name" value="TPR_rpt"/>
</dbReference>
<reference evidence="4 5" key="1">
    <citation type="submission" date="2019-02" db="EMBL/GenBank/DDBJ databases">
        <title>Paenibacillus sp. nov., isolated from surface-sterilized tissue of Thalictrum simplex L.</title>
        <authorList>
            <person name="Tuo L."/>
        </authorList>
    </citation>
    <scope>NUCLEOTIDE SEQUENCE [LARGE SCALE GENOMIC DNA]</scope>
    <source>
        <strain evidence="4 5">N2SHLJ1</strain>
    </source>
</reference>
<dbReference type="Pfam" id="PF14280">
    <property type="entry name" value="DUF4365"/>
    <property type="match status" value="1"/>
</dbReference>
<dbReference type="PANTHER" id="PTHR44858:SF1">
    <property type="entry name" value="UDP-N-ACETYLGLUCOSAMINE--PEPTIDE N-ACETYLGLUCOSAMINYLTRANSFERASE SPINDLY-RELATED"/>
    <property type="match status" value="1"/>
</dbReference>
<dbReference type="InterPro" id="IPR011990">
    <property type="entry name" value="TPR-like_helical_dom_sf"/>
</dbReference>
<comment type="caution">
    <text evidence="4">The sequence shown here is derived from an EMBL/GenBank/DDBJ whole genome shotgun (WGS) entry which is preliminary data.</text>
</comment>
<organism evidence="4 5">
    <name type="scientific">Paenibacillus thalictri</name>
    <dbReference type="NCBI Taxonomy" id="2527873"/>
    <lineage>
        <taxon>Bacteria</taxon>
        <taxon>Bacillati</taxon>
        <taxon>Bacillota</taxon>
        <taxon>Bacilli</taxon>
        <taxon>Bacillales</taxon>
        <taxon>Paenibacillaceae</taxon>
        <taxon>Paenibacillus</taxon>
    </lineage>
</organism>
<sequence>MIHVSRVALSQRKERCKINLTKNLPEVAESHMQEADSLKYFNILVPSDMFLIRQEIGGDYGVDLILELKETKYATNIRAHIQLKSTSNKIYENDRPFSFPIPIKTINYLMNQPNSIVIIYIKQSNVFVWEWASKINEFLIGKEINIERTSQVTTSYPFTSLLTTESFKSIYDHISKTSTLVREMALQFSSSLFKKVRNDSFKAMLSQMNNEYYEAEELLKKSRYKEALSRLKPLSKYIKDESIFLRCALISIELGLFKDSVRYCDEILKLNPYSSQSYILKGISQFQLSLYDQAIGSFEMSLSIVQTVLVRNLRALAIWMNGDAITALSELSESLKLTNGKDRQALLYTAILQFEFYNFDQAFRNINFLIKLEPNNADALAAKGRFLRFLGKREEADSFFRKCLVVDKDHYHGLIGLALNLVENNDVLEALLYLSSWINLHSNIIFKKKLKNGQAVVLIDLLWKTTLSIHLEKLNNRDYVISMLDGSKVKFDISRPNDSVIIGAISTSNPSYMVPFIVKAYEKNSDFKKVLDRITSTTKLIPFFNPNQLIFTGFFENDSIIVNIKERYDGTYFEVLFNDQPMICGMTDTDNNKIGYNAFREHFNKNKEIQLNLVNLEKKEEKIIQGIKDVRFHCDINQNRVGR</sequence>
<dbReference type="RefSeq" id="WP_131013817.1">
    <property type="nucleotide sequence ID" value="NZ_SIRE01000009.1"/>
</dbReference>
<dbReference type="InterPro" id="IPR025375">
    <property type="entry name" value="DUF4365"/>
</dbReference>
<dbReference type="AlphaFoldDB" id="A0A4Q9DPX0"/>
<dbReference type="Proteomes" id="UP000293142">
    <property type="component" value="Unassembled WGS sequence"/>
</dbReference>
<feature type="domain" description="DUF4365" evidence="3">
    <location>
        <begin position="35"/>
        <end position="130"/>
    </location>
</feature>
<evidence type="ECO:0000259" key="3">
    <source>
        <dbReference type="Pfam" id="PF14280"/>
    </source>
</evidence>
<dbReference type="PANTHER" id="PTHR44858">
    <property type="entry name" value="TETRATRICOPEPTIDE REPEAT PROTEIN 6"/>
    <property type="match status" value="1"/>
</dbReference>
<keyword evidence="2" id="KW-0802">TPR repeat</keyword>
<keyword evidence="5" id="KW-1185">Reference proteome</keyword>
<gene>
    <name evidence="4" type="ORF">EYB31_13175</name>
</gene>
<accession>A0A4Q9DPX0</accession>
<protein>
    <submittedName>
        <fullName evidence="4">DUF4365 domain-containing protein</fullName>
    </submittedName>
</protein>
<dbReference type="EMBL" id="SIRE01000009">
    <property type="protein sequence ID" value="TBL78456.1"/>
    <property type="molecule type" value="Genomic_DNA"/>
</dbReference>
<evidence type="ECO:0000256" key="2">
    <source>
        <dbReference type="ARBA" id="ARBA00022803"/>
    </source>
</evidence>